<keyword evidence="2" id="KW-1185">Reference proteome</keyword>
<keyword evidence="1" id="KW-0378">Hydrolase</keyword>
<name>A0A1W6ZT25_9HYPH</name>
<reference evidence="1 2" key="1">
    <citation type="submission" date="2017-05" db="EMBL/GenBank/DDBJ databases">
        <title>Full genome sequence of Pseudorhodoplanes sinuspersici.</title>
        <authorList>
            <person name="Dastgheib S.M.M."/>
            <person name="Shavandi M."/>
            <person name="Tirandaz H."/>
        </authorList>
    </citation>
    <scope>NUCLEOTIDE SEQUENCE [LARGE SCALE GENOMIC DNA]</scope>
    <source>
        <strain evidence="1 2">RIPI110</strain>
    </source>
</reference>
<proteinExistence type="predicted"/>
<dbReference type="GO" id="GO:0016787">
    <property type="term" value="F:hydrolase activity"/>
    <property type="evidence" value="ECO:0007669"/>
    <property type="project" value="UniProtKB-KW"/>
</dbReference>
<dbReference type="Proteomes" id="UP000194137">
    <property type="component" value="Chromosome"/>
</dbReference>
<dbReference type="RefSeq" id="WP_086088890.1">
    <property type="nucleotide sequence ID" value="NZ_CP021112.1"/>
</dbReference>
<dbReference type="InterPro" id="IPR000073">
    <property type="entry name" value="AB_hydrolase_1"/>
</dbReference>
<dbReference type="InterPro" id="IPR052897">
    <property type="entry name" value="Sec-Metab_Biosynth_Hydrolase"/>
</dbReference>
<dbReference type="OrthoDB" id="9814966at2"/>
<dbReference type="KEGG" id="psin:CAK95_16465"/>
<dbReference type="Gene3D" id="3.40.50.1820">
    <property type="entry name" value="alpha/beta hydrolase"/>
    <property type="match status" value="1"/>
</dbReference>
<dbReference type="Pfam" id="PF12697">
    <property type="entry name" value="Abhydrolase_6"/>
    <property type="match status" value="1"/>
</dbReference>
<gene>
    <name evidence="1" type="ORF">CAK95_16465</name>
</gene>
<evidence type="ECO:0000313" key="2">
    <source>
        <dbReference type="Proteomes" id="UP000194137"/>
    </source>
</evidence>
<organism evidence="1 2">
    <name type="scientific">Pseudorhodoplanes sinuspersici</name>
    <dbReference type="NCBI Taxonomy" id="1235591"/>
    <lineage>
        <taxon>Bacteria</taxon>
        <taxon>Pseudomonadati</taxon>
        <taxon>Pseudomonadota</taxon>
        <taxon>Alphaproteobacteria</taxon>
        <taxon>Hyphomicrobiales</taxon>
        <taxon>Pseudorhodoplanes</taxon>
    </lineage>
</organism>
<dbReference type="InterPro" id="IPR029058">
    <property type="entry name" value="AB_hydrolase_fold"/>
</dbReference>
<protein>
    <submittedName>
        <fullName evidence="1">Alpha/beta hydrolase</fullName>
    </submittedName>
</protein>
<dbReference type="PANTHER" id="PTHR37017:SF11">
    <property type="entry name" value="ESTERASE_LIPASE_THIOESTERASE DOMAIN-CONTAINING PROTEIN"/>
    <property type="match status" value="1"/>
</dbReference>
<dbReference type="PANTHER" id="PTHR37017">
    <property type="entry name" value="AB HYDROLASE-1 DOMAIN-CONTAINING PROTEIN-RELATED"/>
    <property type="match status" value="1"/>
</dbReference>
<evidence type="ECO:0000313" key="1">
    <source>
        <dbReference type="EMBL" id="ARQ00493.1"/>
    </source>
</evidence>
<dbReference type="AlphaFoldDB" id="A0A1W6ZT25"/>
<dbReference type="EMBL" id="CP021112">
    <property type="protein sequence ID" value="ARQ00493.1"/>
    <property type="molecule type" value="Genomic_DNA"/>
</dbReference>
<dbReference type="SUPFAM" id="SSF53474">
    <property type="entry name" value="alpha/beta-Hydrolases"/>
    <property type="match status" value="1"/>
</dbReference>
<sequence>MAYTFVLIHGSWHDNRAWKPVIDRLEQNGHRAYAPTVAGHTATDKKDISHAECVQSVVDFIKTSDLHDFVLVGHSFGGTVIQAVAEHVPDRIRRLVFWNAFVLLDGQSLEDNIPPHYRELFAQLKQPDGGVMLPYPVWRDAFIGDADDVLAREAYSTLSPTPSRSHNDKVPLKTFYSLPIPKSYLNCTEDIALPPGPEWGWHPRMSSRLGLYRLVQMPGSHEVIFTNPHLLADKLVEAGRD</sequence>
<dbReference type="PRINTS" id="PR00111">
    <property type="entry name" value="ABHYDROLASE"/>
</dbReference>
<dbReference type="STRING" id="1235591.CAK95_16465"/>
<accession>A0A1W6ZT25</accession>